<evidence type="ECO:0000313" key="2">
    <source>
        <dbReference type="Proteomes" id="UP000295008"/>
    </source>
</evidence>
<sequence>MPYETGTVNSHRALLDRIRDYVSDEEIMGAEKWEVVRDTAAELILKGPGESGQDQIFVGARIFESSPNPEYYNLLLNGFVGYDPKLAFMDQPGGIPEDFQPQIPLVKDSQIKYWLVASGRRIIVIAKIGTQYEAGYLGFIQPYGLDGQYPYPLAVGGSLVGQYATSGGSANDYRYTQRYTDHRHFCDPGCGTSAVNFNSTLRIRRIDGKWAVFQNYSGGYSGTSYSGDVLRSNSGYVVWPGICGKCESMLQAMDGTYHLFPFMLVEKTDNNCLGQLDGCYWVTGRGLAPEDVLTIGADTYLAVPNVWRTGAGDFWALRLS</sequence>
<name>A0A4R1S4P2_HYDET</name>
<dbReference type="Proteomes" id="UP000295008">
    <property type="component" value="Unassembled WGS sequence"/>
</dbReference>
<gene>
    <name evidence="1" type="ORF">EDC14_1004184</name>
</gene>
<dbReference type="OrthoDB" id="1633523at2"/>
<dbReference type="EMBL" id="SLUN01000004">
    <property type="protein sequence ID" value="TCL74246.1"/>
    <property type="molecule type" value="Genomic_DNA"/>
</dbReference>
<evidence type="ECO:0000313" key="1">
    <source>
        <dbReference type="EMBL" id="TCL74246.1"/>
    </source>
</evidence>
<evidence type="ECO:0008006" key="3">
    <source>
        <dbReference type="Google" id="ProtNLM"/>
    </source>
</evidence>
<protein>
    <recommendedName>
        <fullName evidence="3">Virion structural protein</fullName>
    </recommendedName>
</protein>
<proteinExistence type="predicted"/>
<accession>A0A4R1S4P2</accession>
<comment type="caution">
    <text evidence="1">The sequence shown here is derived from an EMBL/GenBank/DDBJ whole genome shotgun (WGS) entry which is preliminary data.</text>
</comment>
<dbReference type="RefSeq" id="WP_132013232.1">
    <property type="nucleotide sequence ID" value="NZ_SLUN01000004.1"/>
</dbReference>
<reference evidence="1 2" key="1">
    <citation type="submission" date="2019-03" db="EMBL/GenBank/DDBJ databases">
        <title>Genomic Encyclopedia of Type Strains, Phase IV (KMG-IV): sequencing the most valuable type-strain genomes for metagenomic binning, comparative biology and taxonomic classification.</title>
        <authorList>
            <person name="Goeker M."/>
        </authorList>
    </citation>
    <scope>NUCLEOTIDE SEQUENCE [LARGE SCALE GENOMIC DNA]</scope>
    <source>
        <strain evidence="1 2">LX-B</strain>
    </source>
</reference>
<organism evidence="1 2">
    <name type="scientific">Hydrogenispora ethanolica</name>
    <dbReference type="NCBI Taxonomy" id="1082276"/>
    <lineage>
        <taxon>Bacteria</taxon>
        <taxon>Bacillati</taxon>
        <taxon>Bacillota</taxon>
        <taxon>Hydrogenispora</taxon>
    </lineage>
</organism>
<dbReference type="AlphaFoldDB" id="A0A4R1S4P2"/>
<keyword evidence="2" id="KW-1185">Reference proteome</keyword>